<gene>
    <name evidence="1" type="ORF">ONZ43_g1098</name>
</gene>
<dbReference type="EMBL" id="JAPESX010000172">
    <property type="protein sequence ID" value="KAJ8122797.1"/>
    <property type="molecule type" value="Genomic_DNA"/>
</dbReference>
<evidence type="ECO:0000313" key="2">
    <source>
        <dbReference type="Proteomes" id="UP001153334"/>
    </source>
</evidence>
<keyword evidence="2" id="KW-1185">Reference proteome</keyword>
<comment type="caution">
    <text evidence="1">The sequence shown here is derived from an EMBL/GenBank/DDBJ whole genome shotgun (WGS) entry which is preliminary data.</text>
</comment>
<reference evidence="1" key="1">
    <citation type="submission" date="2022-11" db="EMBL/GenBank/DDBJ databases">
        <title>Genome Sequence of Nemania bipapillata.</title>
        <authorList>
            <person name="Buettner E."/>
        </authorList>
    </citation>
    <scope>NUCLEOTIDE SEQUENCE</scope>
    <source>
        <strain evidence="1">CP14</strain>
    </source>
</reference>
<name>A0ACC2J5N3_9PEZI</name>
<evidence type="ECO:0000313" key="1">
    <source>
        <dbReference type="EMBL" id="KAJ8122797.1"/>
    </source>
</evidence>
<protein>
    <submittedName>
        <fullName evidence="1">Uncharacterized protein</fullName>
    </submittedName>
</protein>
<sequence length="467" mass="53290">MSKIPEPTAGDVLIVNSAKVQSRGEGISLVTNKSTSFHIYSAPAIPRPPQSARDALRPPYSTRQPSEKEHEYVSWFYHNTNKDSIPDASTFQKQVDQSTHMKDKFCRLEDAVDSKFCDVIAHVVKAPFDEIEKTTLWVSDYTENDSFHKFSWDGAKQLGGTNGGPYGYLDTDIHAASKWTGPFGKRSMQVTCFEPHASHVKSEVQLGEWIRIRNLRIKFGNNGLNLEGVLHEDRDFSRQQVEVLKWEKDDCDPRLKEAIRRKKEYEKLKKKQLKTFAENETPGGAGTKRKADESEELKNNAKSRRKEKRGAARKKVEEQDRQAEERLVKCESKEQPVTPLPAIIEPVSWKTTVGGEEVTLLLPFVCAKYRTNVRVVDFRPRKLEDFATWRRSTESDVLSDYSSDSSSESDDDDNCSAVRYSGEKIWEWQFALQLEDADPTSRGKKDRFWALVDNIEAQQLTGLDACK</sequence>
<proteinExistence type="predicted"/>
<dbReference type="Proteomes" id="UP001153334">
    <property type="component" value="Unassembled WGS sequence"/>
</dbReference>
<organism evidence="1 2">
    <name type="scientific">Nemania bipapillata</name>
    <dbReference type="NCBI Taxonomy" id="110536"/>
    <lineage>
        <taxon>Eukaryota</taxon>
        <taxon>Fungi</taxon>
        <taxon>Dikarya</taxon>
        <taxon>Ascomycota</taxon>
        <taxon>Pezizomycotina</taxon>
        <taxon>Sordariomycetes</taxon>
        <taxon>Xylariomycetidae</taxon>
        <taxon>Xylariales</taxon>
        <taxon>Xylariaceae</taxon>
        <taxon>Nemania</taxon>
    </lineage>
</organism>
<accession>A0ACC2J5N3</accession>